<dbReference type="RefSeq" id="WP_117684784.1">
    <property type="nucleotide sequence ID" value="NZ_CP045612.1"/>
</dbReference>
<gene>
    <name evidence="2" type="ORF">DXD03_19680</name>
</gene>
<protein>
    <recommendedName>
        <fullName evidence="1">Polysaccharide pyruvyl transferase domain-containing protein</fullName>
    </recommendedName>
</protein>
<accession>A0A3E4N8K5</accession>
<dbReference type="AlphaFoldDB" id="A0A3E4N8K5"/>
<proteinExistence type="predicted"/>
<comment type="caution">
    <text evidence="2">The sequence shown here is derived from an EMBL/GenBank/DDBJ whole genome shotgun (WGS) entry which is preliminary data.</text>
</comment>
<evidence type="ECO:0000313" key="2">
    <source>
        <dbReference type="EMBL" id="RGK58634.1"/>
    </source>
</evidence>
<sequence>MKIVIINQPLNNRGDESAHKALVRSICNSIPDCRIEVLFVQANKDSIKQFNVNLSNVQYLNLRAFKGFGKCSCWGMIYKVKWLWKLHPTIVHILQVYKKADLIICAPGGICMGGFQDWNHLFYLQLAKYARKPLAYYGRSFGPFPITTKSNRDFKKLSLEMLHYFSFLSIRDSKTEKLAQELGLGYVSTVDSAFLDAPKVILPKEIQQILEGKKYIVFVPNLLIWHYAYKGRISKEMVLSFYSRMTDVIGAHYPDHEIIMLPQTFNYGNYEGDDIHLFNEIKAMKKDYPITVISDQYSSDIQQTIIQGASCLVGARYHSVVFAINNNVPFVALSYEHKISGLLETLGKTECMLDITFALDSEKKTNEFLVLFKEKLNNIKSDSKVQALAKAISNKCFSYFVNQL</sequence>
<dbReference type="InterPro" id="IPR007345">
    <property type="entry name" value="Polysacch_pyruvyl_Trfase"/>
</dbReference>
<feature type="domain" description="Polysaccharide pyruvyl transferase" evidence="1">
    <location>
        <begin position="79"/>
        <end position="337"/>
    </location>
</feature>
<evidence type="ECO:0000313" key="3">
    <source>
        <dbReference type="Proteomes" id="UP000261210"/>
    </source>
</evidence>
<organism evidence="2 3">
    <name type="scientific">Bacteroides xylanisolvens</name>
    <dbReference type="NCBI Taxonomy" id="371601"/>
    <lineage>
        <taxon>Bacteria</taxon>
        <taxon>Pseudomonadati</taxon>
        <taxon>Bacteroidota</taxon>
        <taxon>Bacteroidia</taxon>
        <taxon>Bacteroidales</taxon>
        <taxon>Bacteroidaceae</taxon>
        <taxon>Bacteroides</taxon>
    </lineage>
</organism>
<dbReference type="Pfam" id="PF04230">
    <property type="entry name" value="PS_pyruv_trans"/>
    <property type="match status" value="1"/>
</dbReference>
<dbReference type="Proteomes" id="UP000261210">
    <property type="component" value="Unassembled WGS sequence"/>
</dbReference>
<dbReference type="PANTHER" id="PTHR36836">
    <property type="entry name" value="COLANIC ACID BIOSYNTHESIS PROTEIN WCAK"/>
    <property type="match status" value="1"/>
</dbReference>
<evidence type="ECO:0000259" key="1">
    <source>
        <dbReference type="Pfam" id="PF04230"/>
    </source>
</evidence>
<dbReference type="EMBL" id="QSQU01000036">
    <property type="protein sequence ID" value="RGK58634.1"/>
    <property type="molecule type" value="Genomic_DNA"/>
</dbReference>
<reference evidence="2 3" key="1">
    <citation type="submission" date="2018-08" db="EMBL/GenBank/DDBJ databases">
        <title>A genome reference for cultivated species of the human gut microbiota.</title>
        <authorList>
            <person name="Zou Y."/>
            <person name="Xue W."/>
            <person name="Luo G."/>
        </authorList>
    </citation>
    <scope>NUCLEOTIDE SEQUENCE [LARGE SCALE GENOMIC DNA]</scope>
    <source>
        <strain evidence="2 3">TF10-34</strain>
    </source>
</reference>
<dbReference type="PANTHER" id="PTHR36836:SF1">
    <property type="entry name" value="COLANIC ACID BIOSYNTHESIS PROTEIN WCAK"/>
    <property type="match status" value="1"/>
</dbReference>
<name>A0A3E4N8K5_9BACE</name>